<proteinExistence type="predicted"/>
<dbReference type="AlphaFoldDB" id="A0A6L9SYL5"/>
<dbReference type="EMBL" id="WHZV01000017">
    <property type="protein sequence ID" value="NEG56231.1"/>
    <property type="molecule type" value="Genomic_DNA"/>
</dbReference>
<dbReference type="Proteomes" id="UP000483293">
    <property type="component" value="Unassembled WGS sequence"/>
</dbReference>
<gene>
    <name evidence="2" type="ORF">GFD21_10815</name>
</gene>
<organism evidence="2 3">
    <name type="scientific">Bifidobacterium platyrrhinorum</name>
    <dbReference type="NCBI Taxonomy" id="2661628"/>
    <lineage>
        <taxon>Bacteria</taxon>
        <taxon>Bacillati</taxon>
        <taxon>Actinomycetota</taxon>
        <taxon>Actinomycetes</taxon>
        <taxon>Bifidobacteriales</taxon>
        <taxon>Bifidobacteriaceae</taxon>
        <taxon>Bifidobacterium</taxon>
    </lineage>
</organism>
<feature type="non-terminal residue" evidence="2">
    <location>
        <position position="67"/>
    </location>
</feature>
<accession>A0A6L9SYL5</accession>
<keyword evidence="3" id="KW-1185">Reference proteome</keyword>
<evidence type="ECO:0000313" key="2">
    <source>
        <dbReference type="EMBL" id="NEG56231.1"/>
    </source>
</evidence>
<feature type="compositionally biased region" description="Polar residues" evidence="1">
    <location>
        <begin position="30"/>
        <end position="46"/>
    </location>
</feature>
<comment type="caution">
    <text evidence="2">The sequence shown here is derived from an EMBL/GenBank/DDBJ whole genome shotgun (WGS) entry which is preliminary data.</text>
</comment>
<protein>
    <submittedName>
        <fullName evidence="2">Uncharacterized protein</fullName>
    </submittedName>
</protein>
<evidence type="ECO:0000256" key="1">
    <source>
        <dbReference type="SAM" id="MobiDB-lite"/>
    </source>
</evidence>
<sequence length="67" mass="7556">MNPFLRIGSAHTGHFLALGDLFLLMEQANTKSQTPRPINARTVNHTPTRKTGEHLTPNLRPTFLYLT</sequence>
<name>A0A6L9SYL5_9BIFI</name>
<reference evidence="2 3" key="1">
    <citation type="submission" date="2019-10" db="EMBL/GenBank/DDBJ databases">
        <title>Bifidobacterium from non-human primates.</title>
        <authorList>
            <person name="Modesto M."/>
        </authorList>
    </citation>
    <scope>NUCLEOTIDE SEQUENCE [LARGE SCALE GENOMIC DNA]</scope>
    <source>
        <strain evidence="2 3">SMA15</strain>
    </source>
</reference>
<evidence type="ECO:0000313" key="3">
    <source>
        <dbReference type="Proteomes" id="UP000483293"/>
    </source>
</evidence>
<feature type="region of interest" description="Disordered" evidence="1">
    <location>
        <begin position="30"/>
        <end position="57"/>
    </location>
</feature>